<dbReference type="EMBL" id="JBBAXC010000034">
    <property type="protein sequence ID" value="MEI5909647.1"/>
    <property type="molecule type" value="Genomic_DNA"/>
</dbReference>
<comment type="caution">
    <text evidence="2">The sequence shown here is derived from an EMBL/GenBank/DDBJ whole genome shotgun (WGS) entry which is preliminary data.</text>
</comment>
<dbReference type="Proteomes" id="UP001312865">
    <property type="component" value="Unassembled WGS sequence"/>
</dbReference>
<gene>
    <name evidence="2" type="ORF">WAK64_21865</name>
</gene>
<name>A0ABU8HK57_9BACI</name>
<feature type="transmembrane region" description="Helical" evidence="1">
    <location>
        <begin position="7"/>
        <end position="28"/>
    </location>
</feature>
<proteinExistence type="predicted"/>
<accession>A0ABU8HK57</accession>
<evidence type="ECO:0008006" key="4">
    <source>
        <dbReference type="Google" id="ProtNLM"/>
    </source>
</evidence>
<protein>
    <recommendedName>
        <fullName evidence="4">Menaquinol-cytochrome c reductase cytochrome b subunit</fullName>
    </recommendedName>
</protein>
<feature type="transmembrane region" description="Helical" evidence="1">
    <location>
        <begin position="60"/>
        <end position="79"/>
    </location>
</feature>
<sequence>MKVILSAVLGSVVIHILYFISTMIIGYIKTKKYTPDMESSWGKVDTLQNKVEFGSTISPILYFVSFVGVTLICGVIIILSSKIFP</sequence>
<keyword evidence="3" id="KW-1185">Reference proteome</keyword>
<evidence type="ECO:0000256" key="1">
    <source>
        <dbReference type="SAM" id="Phobius"/>
    </source>
</evidence>
<evidence type="ECO:0000313" key="3">
    <source>
        <dbReference type="Proteomes" id="UP001312865"/>
    </source>
</evidence>
<keyword evidence="1" id="KW-0812">Transmembrane</keyword>
<keyword evidence="1" id="KW-1133">Transmembrane helix</keyword>
<reference evidence="2 3" key="1">
    <citation type="journal article" date="2018" name="J. Microbiol.">
        <title>Bacillus spongiae sp. nov., isolated from sponge of Jeju Island.</title>
        <authorList>
            <person name="Lee G.E."/>
            <person name="Im W.T."/>
            <person name="Park J.S."/>
        </authorList>
    </citation>
    <scope>NUCLEOTIDE SEQUENCE [LARGE SCALE GENOMIC DNA]</scope>
    <source>
        <strain evidence="2 3">135PIL107-10</strain>
    </source>
</reference>
<dbReference type="RefSeq" id="WP_336589091.1">
    <property type="nucleotide sequence ID" value="NZ_JBBAXC010000034.1"/>
</dbReference>
<organism evidence="2 3">
    <name type="scientific">Bacillus spongiae</name>
    <dbReference type="NCBI Taxonomy" id="2683610"/>
    <lineage>
        <taxon>Bacteria</taxon>
        <taxon>Bacillati</taxon>
        <taxon>Bacillota</taxon>
        <taxon>Bacilli</taxon>
        <taxon>Bacillales</taxon>
        <taxon>Bacillaceae</taxon>
        <taxon>Bacillus</taxon>
    </lineage>
</organism>
<evidence type="ECO:0000313" key="2">
    <source>
        <dbReference type="EMBL" id="MEI5909647.1"/>
    </source>
</evidence>
<keyword evidence="1" id="KW-0472">Membrane</keyword>